<evidence type="ECO:0000313" key="2">
    <source>
        <dbReference type="EMBL" id="CAA0827189.1"/>
    </source>
</evidence>
<dbReference type="OrthoDB" id="914203at2759"/>
<name>A0A9N7NB13_STRHE</name>
<evidence type="ECO:0000313" key="3">
    <source>
        <dbReference type="Proteomes" id="UP001153555"/>
    </source>
</evidence>
<accession>A0A9N7NB13</accession>
<evidence type="ECO:0000256" key="1">
    <source>
        <dbReference type="SAM" id="MobiDB-lite"/>
    </source>
</evidence>
<reference evidence="2" key="1">
    <citation type="submission" date="2019-12" db="EMBL/GenBank/DDBJ databases">
        <authorList>
            <person name="Scholes J."/>
        </authorList>
    </citation>
    <scope>NUCLEOTIDE SEQUENCE</scope>
</reference>
<feature type="region of interest" description="Disordered" evidence="1">
    <location>
        <begin position="34"/>
        <end position="72"/>
    </location>
</feature>
<feature type="region of interest" description="Disordered" evidence="1">
    <location>
        <begin position="1"/>
        <end position="21"/>
    </location>
</feature>
<dbReference type="Proteomes" id="UP001153555">
    <property type="component" value="Unassembled WGS sequence"/>
</dbReference>
<feature type="compositionally biased region" description="Low complexity" evidence="1">
    <location>
        <begin position="35"/>
        <end position="46"/>
    </location>
</feature>
<dbReference type="AlphaFoldDB" id="A0A9N7NB13"/>
<keyword evidence="3" id="KW-1185">Reference proteome</keyword>
<sequence length="198" mass="22232">MLPCVSRLRASPAGGPQSARCSWTPLACKRRPTLPATHVPNPVPVHTVKRPNAPSASASRPRHHTTRHHNRAGRVSEVEWVSDLLLDYKKKWNVPLIQKLFTDQEATEILNIPLEDTANRDIFIWVEEKNGIFSVKSCYNSILDMKKKEIAVPESSTSAAIKRKMWSATWSPQGFGGSCSYWYSASTLESFHVGLEDH</sequence>
<dbReference type="EMBL" id="CACSLK010027751">
    <property type="protein sequence ID" value="CAA0827189.1"/>
    <property type="molecule type" value="Genomic_DNA"/>
</dbReference>
<comment type="caution">
    <text evidence="2">The sequence shown here is derived from an EMBL/GenBank/DDBJ whole genome shotgun (WGS) entry which is preliminary data.</text>
</comment>
<feature type="compositionally biased region" description="Basic residues" evidence="1">
    <location>
        <begin position="60"/>
        <end position="72"/>
    </location>
</feature>
<proteinExistence type="predicted"/>
<protein>
    <submittedName>
        <fullName evidence="2">Uncharacterized protein</fullName>
    </submittedName>
</protein>
<gene>
    <name evidence="2" type="ORF">SHERM_22884</name>
</gene>
<organism evidence="2 3">
    <name type="scientific">Striga hermonthica</name>
    <name type="common">Purple witchweed</name>
    <name type="synonym">Buchnera hermonthica</name>
    <dbReference type="NCBI Taxonomy" id="68872"/>
    <lineage>
        <taxon>Eukaryota</taxon>
        <taxon>Viridiplantae</taxon>
        <taxon>Streptophyta</taxon>
        <taxon>Embryophyta</taxon>
        <taxon>Tracheophyta</taxon>
        <taxon>Spermatophyta</taxon>
        <taxon>Magnoliopsida</taxon>
        <taxon>eudicotyledons</taxon>
        <taxon>Gunneridae</taxon>
        <taxon>Pentapetalae</taxon>
        <taxon>asterids</taxon>
        <taxon>lamiids</taxon>
        <taxon>Lamiales</taxon>
        <taxon>Orobanchaceae</taxon>
        <taxon>Buchnereae</taxon>
        <taxon>Striga</taxon>
    </lineage>
</organism>